<organism evidence="4 5">
    <name type="scientific">Lomentospora prolificans</name>
    <dbReference type="NCBI Taxonomy" id="41688"/>
    <lineage>
        <taxon>Eukaryota</taxon>
        <taxon>Fungi</taxon>
        <taxon>Dikarya</taxon>
        <taxon>Ascomycota</taxon>
        <taxon>Pezizomycotina</taxon>
        <taxon>Sordariomycetes</taxon>
        <taxon>Hypocreomycetidae</taxon>
        <taxon>Microascales</taxon>
        <taxon>Microascaceae</taxon>
        <taxon>Lomentospora</taxon>
    </lineage>
</organism>
<dbReference type="InterPro" id="IPR000182">
    <property type="entry name" value="GNAT_dom"/>
</dbReference>
<dbReference type="Gene3D" id="3.40.630.30">
    <property type="match status" value="1"/>
</dbReference>
<keyword evidence="1" id="KW-0808">Transferase</keyword>
<dbReference type="EMBL" id="NLAX01000010">
    <property type="protein sequence ID" value="PKS08906.1"/>
    <property type="molecule type" value="Genomic_DNA"/>
</dbReference>
<dbReference type="InterPro" id="IPR016181">
    <property type="entry name" value="Acyl_CoA_acyltransferase"/>
</dbReference>
<dbReference type="Proteomes" id="UP000233524">
    <property type="component" value="Unassembled WGS sequence"/>
</dbReference>
<dbReference type="GO" id="GO:0005737">
    <property type="term" value="C:cytoplasm"/>
    <property type="evidence" value="ECO:0007669"/>
    <property type="project" value="TreeGrafter"/>
</dbReference>
<proteinExistence type="predicted"/>
<dbReference type="InParanoid" id="A0A2N3N8Z0"/>
<dbReference type="CDD" id="cd04301">
    <property type="entry name" value="NAT_SF"/>
    <property type="match status" value="1"/>
</dbReference>
<protein>
    <recommendedName>
        <fullName evidence="3">N-acetyltransferase domain-containing protein</fullName>
    </recommendedName>
</protein>
<evidence type="ECO:0000313" key="4">
    <source>
        <dbReference type="EMBL" id="PKS08906.1"/>
    </source>
</evidence>
<evidence type="ECO:0000256" key="2">
    <source>
        <dbReference type="ARBA" id="ARBA00023315"/>
    </source>
</evidence>
<dbReference type="SUPFAM" id="SSF55729">
    <property type="entry name" value="Acyl-CoA N-acyltransferases (Nat)"/>
    <property type="match status" value="1"/>
</dbReference>
<evidence type="ECO:0000259" key="3">
    <source>
        <dbReference type="PROSITE" id="PS51186"/>
    </source>
</evidence>
<dbReference type="InterPro" id="IPR051635">
    <property type="entry name" value="SNAT-like"/>
</dbReference>
<sequence length="242" mass="26862">MAQLCFDSLLGSLPESQLKGLRFRFKPLDLSNQEACSVVEDEAFTNPDHRCTPEKFKYRLSKCSEISYGLFVVDDANDKDRLSRIDPSLRDKLTSNGDAGSQKLVLVAHAVATMGDSPIVTDRDMDYPKNWRNAQSNGVGHREHGRTICLHSLAVLPQFQGIGLGPLLMRAYLRYTDQAGLADRTALLCEERLIPFYEKLGFKLLGPSSAQFGGGGWFDMVSLSLHQCCASMRTAGRGKFHN</sequence>
<comment type="caution">
    <text evidence="4">The sequence shown here is derived from an EMBL/GenBank/DDBJ whole genome shotgun (WGS) entry which is preliminary data.</text>
</comment>
<dbReference type="GO" id="GO:0004059">
    <property type="term" value="F:aralkylamine N-acetyltransferase activity"/>
    <property type="evidence" value="ECO:0007669"/>
    <property type="project" value="TreeGrafter"/>
</dbReference>
<keyword evidence="5" id="KW-1185">Reference proteome</keyword>
<keyword evidence="2" id="KW-0012">Acyltransferase</keyword>
<dbReference type="PROSITE" id="PS51186">
    <property type="entry name" value="GNAT"/>
    <property type="match status" value="1"/>
</dbReference>
<dbReference type="AlphaFoldDB" id="A0A2N3N8Z0"/>
<evidence type="ECO:0000256" key="1">
    <source>
        <dbReference type="ARBA" id="ARBA00022679"/>
    </source>
</evidence>
<dbReference type="FunCoup" id="A0A2N3N8Z0">
    <property type="interactions" value="221"/>
</dbReference>
<feature type="domain" description="N-acetyltransferase" evidence="3">
    <location>
        <begin position="56"/>
        <end position="228"/>
    </location>
</feature>
<accession>A0A2N3N8Z0</accession>
<name>A0A2N3N8Z0_9PEZI</name>
<evidence type="ECO:0000313" key="5">
    <source>
        <dbReference type="Proteomes" id="UP000233524"/>
    </source>
</evidence>
<dbReference type="VEuPathDB" id="FungiDB:jhhlp_003519"/>
<dbReference type="PANTHER" id="PTHR10908">
    <property type="entry name" value="SEROTONIN N-ACETYLTRANSFERASE"/>
    <property type="match status" value="1"/>
</dbReference>
<dbReference type="OrthoDB" id="30840at2759"/>
<dbReference type="Pfam" id="PF00583">
    <property type="entry name" value="Acetyltransf_1"/>
    <property type="match status" value="1"/>
</dbReference>
<reference evidence="4 5" key="1">
    <citation type="journal article" date="2017" name="G3 (Bethesda)">
        <title>First Draft Genome Sequence of the Pathogenic Fungus Lomentospora prolificans (Formerly Scedosporium prolificans).</title>
        <authorList>
            <person name="Luo R."/>
            <person name="Zimin A."/>
            <person name="Workman R."/>
            <person name="Fan Y."/>
            <person name="Pertea G."/>
            <person name="Grossman N."/>
            <person name="Wear M.P."/>
            <person name="Jia B."/>
            <person name="Miller H."/>
            <person name="Casadevall A."/>
            <person name="Timp W."/>
            <person name="Zhang S.X."/>
            <person name="Salzberg S.L."/>
        </authorList>
    </citation>
    <scope>NUCLEOTIDE SEQUENCE [LARGE SCALE GENOMIC DNA]</scope>
    <source>
        <strain evidence="4 5">JHH-5317</strain>
    </source>
</reference>
<gene>
    <name evidence="4" type="ORF">jhhlp_003519</name>
</gene>
<dbReference type="PANTHER" id="PTHR10908:SF0">
    <property type="entry name" value="SEROTONIN N-ACETYLTRANSFERASE"/>
    <property type="match status" value="1"/>
</dbReference>
<dbReference type="STRING" id="41688.A0A2N3N8Z0"/>